<protein>
    <recommendedName>
        <fullName evidence="3">DUF5666 domain-containing protein</fullName>
    </recommendedName>
</protein>
<sequence length="72" mass="7845">MYTGTLRFIDIETGSWQLVTPQGKYQLRFSGPPADLKSLDGKTVQVKGTVRADLLTSAMTGKVLEVETISAQ</sequence>
<dbReference type="Proteomes" id="UP000017396">
    <property type="component" value="Chromosome"/>
</dbReference>
<dbReference type="EMBL" id="CP003587">
    <property type="protein sequence ID" value="AGY57094.1"/>
    <property type="molecule type" value="Genomic_DNA"/>
</dbReference>
<keyword evidence="2" id="KW-1185">Reference proteome</keyword>
<proteinExistence type="predicted"/>
<evidence type="ECO:0000313" key="1">
    <source>
        <dbReference type="EMBL" id="AGY57094.1"/>
    </source>
</evidence>
<reference evidence="1 2" key="1">
    <citation type="journal article" date="2013" name="PLoS ONE">
        <title>Cultivation and Complete Genome Sequencing of Gloeobacter kilaueensis sp. nov., from a Lava Cave in Kilauea Caldera, Hawai'i.</title>
        <authorList>
            <person name="Saw J.H."/>
            <person name="Schatz M."/>
            <person name="Brown M.V."/>
            <person name="Kunkel D.D."/>
            <person name="Foster J.S."/>
            <person name="Shick H."/>
            <person name="Christensen S."/>
            <person name="Hou S."/>
            <person name="Wan X."/>
            <person name="Donachie S.P."/>
        </authorList>
    </citation>
    <scope>NUCLEOTIDE SEQUENCE [LARGE SCALE GENOMIC DNA]</scope>
    <source>
        <strain evidence="2">JS</strain>
    </source>
</reference>
<evidence type="ECO:0008006" key="3">
    <source>
        <dbReference type="Google" id="ProtNLM"/>
    </source>
</evidence>
<dbReference type="RefSeq" id="WP_023172149.1">
    <property type="nucleotide sequence ID" value="NC_022600.1"/>
</dbReference>
<organism evidence="1 2">
    <name type="scientific">Gloeobacter kilaueensis (strain ATCC BAA-2537 / CCAP 1431/1 / ULC 316 / JS1)</name>
    <dbReference type="NCBI Taxonomy" id="1183438"/>
    <lineage>
        <taxon>Bacteria</taxon>
        <taxon>Bacillati</taxon>
        <taxon>Cyanobacteriota</taxon>
        <taxon>Cyanophyceae</taxon>
        <taxon>Gloeobacterales</taxon>
        <taxon>Gloeobacteraceae</taxon>
        <taxon>Gloeobacter</taxon>
    </lineage>
</organism>
<name>U5QHI0_GLOK1</name>
<accession>U5QHI0</accession>
<dbReference type="OrthoDB" id="4869430at2"/>
<dbReference type="HOGENOM" id="CLU_177665_0_0_3"/>
<gene>
    <name evidence="1" type="ORF">GKIL_0848</name>
</gene>
<evidence type="ECO:0000313" key="2">
    <source>
        <dbReference type="Proteomes" id="UP000017396"/>
    </source>
</evidence>
<dbReference type="KEGG" id="glj:GKIL_0848"/>
<dbReference type="AlphaFoldDB" id="U5QHI0"/>